<sequence>MIILMLSCTVIFSLFTNITYAESSTDSQTDIDTNSVYVVLPGDTLWSIAENLYGSGIYYLKVALFNNLSNPRLIHRGNILKLPAIPNSQNSGLRCDNPTEGLRDATCIKSIEDIYTGYEFNLPQLSPGNPVRLQVEELLTASIRKAIEDARGGNKQQAQLLLSSMEEKKLNHNGPTFSSWMGRWGRIIGKEECYELGMKVTSDMKFTTEEANNIIE</sequence>
<dbReference type="PROSITE" id="PS51782">
    <property type="entry name" value="LYSM"/>
    <property type="match status" value="1"/>
</dbReference>
<dbReference type="InterPro" id="IPR036779">
    <property type="entry name" value="LysM_dom_sf"/>
</dbReference>
<dbReference type="SUPFAM" id="SSF54106">
    <property type="entry name" value="LysM domain"/>
    <property type="match status" value="1"/>
</dbReference>
<dbReference type="InterPro" id="IPR018392">
    <property type="entry name" value="LysM"/>
</dbReference>
<evidence type="ECO:0000256" key="1">
    <source>
        <dbReference type="SAM" id="SignalP"/>
    </source>
</evidence>
<evidence type="ECO:0000313" key="3">
    <source>
        <dbReference type="EMBL" id="OGC69360.1"/>
    </source>
</evidence>
<feature type="chain" id="PRO_5009515095" description="LysM domain-containing protein" evidence="1">
    <location>
        <begin position="22"/>
        <end position="216"/>
    </location>
</feature>
<name>A0A1F4WIY5_UNCKA</name>
<feature type="domain" description="LysM" evidence="2">
    <location>
        <begin position="35"/>
        <end position="82"/>
    </location>
</feature>
<dbReference type="Proteomes" id="UP000179113">
    <property type="component" value="Unassembled WGS sequence"/>
</dbReference>
<gene>
    <name evidence="3" type="ORF">A2415_03855</name>
</gene>
<dbReference type="Gene3D" id="3.10.350.10">
    <property type="entry name" value="LysM domain"/>
    <property type="match status" value="1"/>
</dbReference>
<organism evidence="3 4">
    <name type="scientific">candidate division WWE3 bacterium RIFOXYC1_FULL_39_7</name>
    <dbReference type="NCBI Taxonomy" id="1802643"/>
    <lineage>
        <taxon>Bacteria</taxon>
        <taxon>Katanobacteria</taxon>
    </lineage>
</organism>
<comment type="caution">
    <text evidence="3">The sequence shown here is derived from an EMBL/GenBank/DDBJ whole genome shotgun (WGS) entry which is preliminary data.</text>
</comment>
<dbReference type="CDD" id="cd00118">
    <property type="entry name" value="LysM"/>
    <property type="match status" value="1"/>
</dbReference>
<dbReference type="Pfam" id="PF01476">
    <property type="entry name" value="LysM"/>
    <property type="match status" value="1"/>
</dbReference>
<dbReference type="AlphaFoldDB" id="A0A1F4WIY5"/>
<evidence type="ECO:0000313" key="4">
    <source>
        <dbReference type="Proteomes" id="UP000179113"/>
    </source>
</evidence>
<dbReference type="SMART" id="SM00257">
    <property type="entry name" value="LysM"/>
    <property type="match status" value="1"/>
</dbReference>
<dbReference type="EMBL" id="MEWA01000021">
    <property type="protein sequence ID" value="OGC69360.1"/>
    <property type="molecule type" value="Genomic_DNA"/>
</dbReference>
<accession>A0A1F4WIY5</accession>
<feature type="signal peptide" evidence="1">
    <location>
        <begin position="1"/>
        <end position="21"/>
    </location>
</feature>
<protein>
    <recommendedName>
        <fullName evidence="2">LysM domain-containing protein</fullName>
    </recommendedName>
</protein>
<keyword evidence="1" id="KW-0732">Signal</keyword>
<reference evidence="3 4" key="1">
    <citation type="journal article" date="2016" name="Nat. Commun.">
        <title>Thousands of microbial genomes shed light on interconnected biogeochemical processes in an aquifer system.</title>
        <authorList>
            <person name="Anantharaman K."/>
            <person name="Brown C.T."/>
            <person name="Hug L.A."/>
            <person name="Sharon I."/>
            <person name="Castelle C.J."/>
            <person name="Probst A.J."/>
            <person name="Thomas B.C."/>
            <person name="Singh A."/>
            <person name="Wilkins M.J."/>
            <person name="Karaoz U."/>
            <person name="Brodie E.L."/>
            <person name="Williams K.H."/>
            <person name="Hubbard S.S."/>
            <person name="Banfield J.F."/>
        </authorList>
    </citation>
    <scope>NUCLEOTIDE SEQUENCE [LARGE SCALE GENOMIC DNA]</scope>
</reference>
<proteinExistence type="predicted"/>
<evidence type="ECO:0000259" key="2">
    <source>
        <dbReference type="PROSITE" id="PS51782"/>
    </source>
</evidence>